<feature type="region of interest" description="Disordered" evidence="1">
    <location>
        <begin position="43"/>
        <end position="89"/>
    </location>
</feature>
<gene>
    <name evidence="2" type="ORF">GCM10023203_33730</name>
</gene>
<keyword evidence="3" id="KW-1185">Reference proteome</keyword>
<reference evidence="3" key="1">
    <citation type="journal article" date="2019" name="Int. J. Syst. Evol. Microbiol.">
        <title>The Global Catalogue of Microorganisms (GCM) 10K type strain sequencing project: providing services to taxonomists for standard genome sequencing and annotation.</title>
        <authorList>
            <consortium name="The Broad Institute Genomics Platform"/>
            <consortium name="The Broad Institute Genome Sequencing Center for Infectious Disease"/>
            <person name="Wu L."/>
            <person name="Ma J."/>
        </authorList>
    </citation>
    <scope>NUCLEOTIDE SEQUENCE [LARGE SCALE GENOMIC DNA]</scope>
    <source>
        <strain evidence="3">JCM 17983</strain>
    </source>
</reference>
<proteinExistence type="predicted"/>
<organism evidence="2 3">
    <name type="scientific">Actinomycetospora straminea</name>
    <dbReference type="NCBI Taxonomy" id="663607"/>
    <lineage>
        <taxon>Bacteria</taxon>
        <taxon>Bacillati</taxon>
        <taxon>Actinomycetota</taxon>
        <taxon>Actinomycetes</taxon>
        <taxon>Pseudonocardiales</taxon>
        <taxon>Pseudonocardiaceae</taxon>
        <taxon>Actinomycetospora</taxon>
    </lineage>
</organism>
<evidence type="ECO:0000313" key="2">
    <source>
        <dbReference type="EMBL" id="GAA4880115.1"/>
    </source>
</evidence>
<evidence type="ECO:0000256" key="1">
    <source>
        <dbReference type="SAM" id="MobiDB-lite"/>
    </source>
</evidence>
<protein>
    <submittedName>
        <fullName evidence="2">Uncharacterized protein</fullName>
    </submittedName>
</protein>
<accession>A0ABP9ESS6</accession>
<dbReference type="Proteomes" id="UP001500457">
    <property type="component" value="Unassembled WGS sequence"/>
</dbReference>
<feature type="compositionally biased region" description="Basic and acidic residues" evidence="1">
    <location>
        <begin position="62"/>
        <end position="75"/>
    </location>
</feature>
<comment type="caution">
    <text evidence="2">The sequence shown here is derived from an EMBL/GenBank/DDBJ whole genome shotgun (WGS) entry which is preliminary data.</text>
</comment>
<evidence type="ECO:0000313" key="3">
    <source>
        <dbReference type="Proteomes" id="UP001500457"/>
    </source>
</evidence>
<name>A0ABP9ESS6_9PSEU</name>
<dbReference type="EMBL" id="BAABHQ010000009">
    <property type="protein sequence ID" value="GAA4880115.1"/>
    <property type="molecule type" value="Genomic_DNA"/>
</dbReference>
<sequence length="89" mass="9834">MVTLEDNFGAEAVARVSARVAHSQYLCDVAMSLLETTEQRLSRRRLAGGGYATEAPRPRRPVRSEEPADHADGRARAHPTPVDQPRTPR</sequence>